<evidence type="ECO:0000313" key="2">
    <source>
        <dbReference type="Proteomes" id="UP000533900"/>
    </source>
</evidence>
<comment type="caution">
    <text evidence="1">The sequence shown here is derived from an EMBL/GenBank/DDBJ whole genome shotgun (WGS) entry which is preliminary data.</text>
</comment>
<protein>
    <submittedName>
        <fullName evidence="1">Lacal_2735 family protein</fullName>
    </submittedName>
</protein>
<dbReference type="Proteomes" id="UP000533900">
    <property type="component" value="Unassembled WGS sequence"/>
</dbReference>
<evidence type="ECO:0000313" key="1">
    <source>
        <dbReference type="EMBL" id="MBC2845574.1"/>
    </source>
</evidence>
<dbReference type="NCBIfam" id="NF033487">
    <property type="entry name" value="Lacal_2735_fam"/>
    <property type="match status" value="1"/>
</dbReference>
<keyword evidence="2" id="KW-1185">Reference proteome</keyword>
<dbReference type="InterPro" id="IPR045493">
    <property type="entry name" value="DUF6435"/>
</dbReference>
<proteinExistence type="predicted"/>
<dbReference type="RefSeq" id="WP_185789297.1">
    <property type="nucleotide sequence ID" value="NZ_JACLCP010000003.1"/>
</dbReference>
<gene>
    <name evidence="1" type="ORF">H7F21_10770</name>
</gene>
<organism evidence="1 2">
    <name type="scientific">Winogradskyella flava</name>
    <dbReference type="NCBI Taxonomy" id="1884876"/>
    <lineage>
        <taxon>Bacteria</taxon>
        <taxon>Pseudomonadati</taxon>
        <taxon>Bacteroidota</taxon>
        <taxon>Flavobacteriia</taxon>
        <taxon>Flavobacteriales</taxon>
        <taxon>Flavobacteriaceae</taxon>
        <taxon>Winogradskyella</taxon>
    </lineage>
</organism>
<reference evidence="1" key="1">
    <citation type="submission" date="2020-08" db="EMBL/GenBank/DDBJ databases">
        <title>Winogradskyella ouciana sp. nov., isolated from the hadal seawater of the Mariana Trench.</title>
        <authorList>
            <person name="He X."/>
        </authorList>
    </citation>
    <scope>NUCLEOTIDE SEQUENCE [LARGE SCALE GENOMIC DNA]</scope>
    <source>
        <strain evidence="1">KCTC 52348</strain>
    </source>
</reference>
<dbReference type="EMBL" id="JACLCP010000003">
    <property type="protein sequence ID" value="MBC2845574.1"/>
    <property type="molecule type" value="Genomic_DNA"/>
</dbReference>
<name>A0A842IUK0_9FLAO</name>
<sequence>MANLNRLLEKKTRLKQKYRQLVEDAYNFRQTDHALSDFSEYKATKVLNKINKLKFVIRDNKLQAN</sequence>
<dbReference type="AlphaFoldDB" id="A0A842IUK0"/>
<accession>A0A842IUK0</accession>